<organism evidence="2 3">
    <name type="scientific">Vibrio marisflavi CECT 7928</name>
    <dbReference type="NCBI Taxonomy" id="634439"/>
    <lineage>
        <taxon>Bacteria</taxon>
        <taxon>Pseudomonadati</taxon>
        <taxon>Pseudomonadota</taxon>
        <taxon>Gammaproteobacteria</taxon>
        <taxon>Vibrionales</taxon>
        <taxon>Vibrionaceae</taxon>
        <taxon>Vibrio</taxon>
    </lineage>
</organism>
<dbReference type="EMBL" id="CAKLDM010000001">
    <property type="protein sequence ID" value="CAH0537473.1"/>
    <property type="molecule type" value="Genomic_DNA"/>
</dbReference>
<gene>
    <name evidence="2" type="ORF">VMF7928_01127</name>
</gene>
<protein>
    <recommendedName>
        <fullName evidence="4">Transposase</fullName>
    </recommendedName>
</protein>
<feature type="region of interest" description="Disordered" evidence="1">
    <location>
        <begin position="211"/>
        <end position="235"/>
    </location>
</feature>
<evidence type="ECO:0000256" key="1">
    <source>
        <dbReference type="SAM" id="MobiDB-lite"/>
    </source>
</evidence>
<keyword evidence="3" id="KW-1185">Reference proteome</keyword>
<sequence length="235" mass="27896">MNFRDPNLVLIKSFRGNKKSYFQVSSLNQTEVSLKDIEQGGNFTFSRKQIESHITNGLLAVSSRSEIPESLFVNPVRKKSKPKSSPRQAENEQEMERRYRYVKAVLDSQVPRYTAKWLEPWLKEKCIEFKDDNPPQWRTFARWIQLYVESGWKKNSLMPEHSKKGNRTVKRDKEIVELLDQVVRDHCKTYLAINYTKAHKDFLERVEKLNQKRKKEGQDPLIPSSYRTTVNRFQR</sequence>
<feature type="region of interest" description="Disordered" evidence="1">
    <location>
        <begin position="73"/>
        <end position="94"/>
    </location>
</feature>
<evidence type="ECO:0000313" key="3">
    <source>
        <dbReference type="Proteomes" id="UP000838748"/>
    </source>
</evidence>
<proteinExistence type="predicted"/>
<accession>A0ABN8E001</accession>
<evidence type="ECO:0008006" key="4">
    <source>
        <dbReference type="Google" id="ProtNLM"/>
    </source>
</evidence>
<name>A0ABN8E001_9VIBR</name>
<dbReference type="RefSeq" id="WP_237360485.1">
    <property type="nucleotide sequence ID" value="NZ_CAKLDM010000001.1"/>
</dbReference>
<reference evidence="2" key="1">
    <citation type="submission" date="2021-11" db="EMBL/GenBank/DDBJ databases">
        <authorList>
            <person name="Rodrigo-Torres L."/>
            <person name="Arahal R. D."/>
            <person name="Lucena T."/>
        </authorList>
    </citation>
    <scope>NUCLEOTIDE SEQUENCE</scope>
    <source>
        <strain evidence="2">CECT 7928</strain>
    </source>
</reference>
<evidence type="ECO:0000313" key="2">
    <source>
        <dbReference type="EMBL" id="CAH0537473.1"/>
    </source>
</evidence>
<dbReference type="Proteomes" id="UP000838748">
    <property type="component" value="Unassembled WGS sequence"/>
</dbReference>
<comment type="caution">
    <text evidence="2">The sequence shown here is derived from an EMBL/GenBank/DDBJ whole genome shotgun (WGS) entry which is preliminary data.</text>
</comment>
<feature type="compositionally biased region" description="Polar residues" evidence="1">
    <location>
        <begin position="225"/>
        <end position="235"/>
    </location>
</feature>